<dbReference type="InterPro" id="IPR010038">
    <property type="entry name" value="MoaD_arc-typ"/>
</dbReference>
<evidence type="ECO:0000256" key="7">
    <source>
        <dbReference type="ARBA" id="ARBA00063099"/>
    </source>
</evidence>
<proteinExistence type="inferred from homology"/>
<evidence type="ECO:0000256" key="6">
    <source>
        <dbReference type="ARBA" id="ARBA00054425"/>
    </source>
</evidence>
<protein>
    <recommendedName>
        <fullName evidence="5">Molybdopterin synthase sulfur carrier subunit</fullName>
    </recommendedName>
    <alternativeName>
        <fullName evidence="11">MPT synthase subunit 1</fullName>
    </alternativeName>
    <alternativeName>
        <fullName evidence="8">Molybdenum cofactor biosynthesis protein D</fullName>
    </alternativeName>
    <alternativeName>
        <fullName evidence="10">Molybdopterin-converting factor small subunit</fullName>
    </alternativeName>
    <alternativeName>
        <fullName evidence="9">Molybdopterin-converting factor subunit 1</fullName>
    </alternativeName>
    <alternativeName>
        <fullName evidence="12">Sulfur carrier protein MoaD</fullName>
    </alternativeName>
</protein>
<accession>A0A1G8HMH2</accession>
<dbReference type="Pfam" id="PF02597">
    <property type="entry name" value="ThiS"/>
    <property type="match status" value="1"/>
</dbReference>
<dbReference type="GO" id="GO:0006777">
    <property type="term" value="P:Mo-molybdopterin cofactor biosynthetic process"/>
    <property type="evidence" value="ECO:0007669"/>
    <property type="project" value="UniProtKB-KW"/>
</dbReference>
<evidence type="ECO:0000256" key="10">
    <source>
        <dbReference type="ARBA" id="ARBA00077809"/>
    </source>
</evidence>
<dbReference type="EMBL" id="FNDU01000004">
    <property type="protein sequence ID" value="SDI07814.1"/>
    <property type="molecule type" value="Genomic_DNA"/>
</dbReference>
<dbReference type="AlphaFoldDB" id="A0A1G8HMH2"/>
<evidence type="ECO:0000256" key="8">
    <source>
        <dbReference type="ARBA" id="ARBA00075076"/>
    </source>
</evidence>
<evidence type="ECO:0000256" key="11">
    <source>
        <dbReference type="ARBA" id="ARBA00078020"/>
    </source>
</evidence>
<dbReference type="NCBIfam" id="TIGR01687">
    <property type="entry name" value="moaD_arch"/>
    <property type="match status" value="1"/>
</dbReference>
<dbReference type="FunFam" id="3.10.20.30:FF:000010">
    <property type="entry name" value="Molybdopterin synthase sulfur carrier subunit"/>
    <property type="match status" value="1"/>
</dbReference>
<evidence type="ECO:0000313" key="14">
    <source>
        <dbReference type="Proteomes" id="UP000199017"/>
    </source>
</evidence>
<dbReference type="STRING" id="930129.SAMN05216352_104326"/>
<dbReference type="PANTHER" id="PTHR33359">
    <property type="entry name" value="MOLYBDOPTERIN SYNTHASE SULFUR CARRIER SUBUNIT"/>
    <property type="match status" value="1"/>
</dbReference>
<dbReference type="InterPro" id="IPR044672">
    <property type="entry name" value="MOCS2A"/>
</dbReference>
<reference evidence="13 14" key="1">
    <citation type="submission" date="2016-10" db="EMBL/GenBank/DDBJ databases">
        <authorList>
            <person name="de Groot N.N."/>
        </authorList>
    </citation>
    <scope>NUCLEOTIDE SEQUENCE [LARGE SCALE GENOMIC DNA]</scope>
    <source>
        <strain evidence="14">P4B,CCM 7963,CECT 7998,DSM 25260,IBRC-M 10614,KCTC 13821</strain>
    </source>
</reference>
<gene>
    <name evidence="13" type="ORF">SAMN05216352_104326</name>
</gene>
<evidence type="ECO:0000256" key="4">
    <source>
        <dbReference type="ARBA" id="ARBA00024200"/>
    </source>
</evidence>
<dbReference type="InterPro" id="IPR003749">
    <property type="entry name" value="ThiS/MoaD-like"/>
</dbReference>
<comment type="similarity">
    <text evidence="4">Belongs to the MoaD family.</text>
</comment>
<comment type="pathway">
    <text evidence="1">Cofactor biosynthesis; molybdopterin biosynthesis.</text>
</comment>
<dbReference type="GO" id="GO:1990133">
    <property type="term" value="C:molybdopterin adenylyltransferase complex"/>
    <property type="evidence" value="ECO:0007669"/>
    <property type="project" value="TreeGrafter"/>
</dbReference>
<evidence type="ECO:0000313" key="13">
    <source>
        <dbReference type="EMBL" id="SDI07814.1"/>
    </source>
</evidence>
<evidence type="ECO:0000256" key="9">
    <source>
        <dbReference type="ARBA" id="ARBA00076711"/>
    </source>
</evidence>
<dbReference type="OrthoDB" id="9801945at2"/>
<evidence type="ECO:0000256" key="12">
    <source>
        <dbReference type="ARBA" id="ARBA00078992"/>
    </source>
</evidence>
<evidence type="ECO:0000256" key="1">
    <source>
        <dbReference type="ARBA" id="ARBA00005046"/>
    </source>
</evidence>
<sequence length="77" mass="8452">MIKILFFARLQEEIGKDSLNIEKAGLTVNQLKQWLEKEHGLHSLDQTMAAVNEDYADGSEVLKEGDTVALIPPVSGG</sequence>
<name>A0A1G8HMH2_9BACI</name>
<comment type="function">
    <text evidence="6">Involved in sulfur transfer in the conversion of molybdopterin precursor Z to molybdopterin.</text>
</comment>
<evidence type="ECO:0000256" key="2">
    <source>
        <dbReference type="ARBA" id="ARBA00022741"/>
    </source>
</evidence>
<comment type="subunit">
    <text evidence="7">Heterotetramer of 2 MoaD subunits and 2 MoaE subunits. Forms a stable heterotetrameric complex of 2 MoaD and 2 MoeB during adenylation of MoaD by MoeB. During catalysis MoaD shuttles between the two heterotetrameric complexes.</text>
</comment>
<dbReference type="InterPro" id="IPR016155">
    <property type="entry name" value="Mopterin_synth/thiamin_S_b"/>
</dbReference>
<dbReference type="UniPathway" id="UPA00344"/>
<dbReference type="NCBIfam" id="TIGR01682">
    <property type="entry name" value="moaD"/>
    <property type="match status" value="1"/>
</dbReference>
<dbReference type="GO" id="GO:0000166">
    <property type="term" value="F:nucleotide binding"/>
    <property type="evidence" value="ECO:0007669"/>
    <property type="project" value="UniProtKB-KW"/>
</dbReference>
<keyword evidence="2" id="KW-0547">Nucleotide-binding</keyword>
<dbReference type="SUPFAM" id="SSF54285">
    <property type="entry name" value="MoaD/ThiS"/>
    <property type="match status" value="1"/>
</dbReference>
<evidence type="ECO:0000256" key="3">
    <source>
        <dbReference type="ARBA" id="ARBA00023150"/>
    </source>
</evidence>
<dbReference type="PANTHER" id="PTHR33359:SF1">
    <property type="entry name" value="MOLYBDOPTERIN SYNTHASE SULFUR CARRIER SUBUNIT"/>
    <property type="match status" value="1"/>
</dbReference>
<dbReference type="CDD" id="cd00754">
    <property type="entry name" value="Ubl_MoaD"/>
    <property type="match status" value="1"/>
</dbReference>
<dbReference type="Proteomes" id="UP000199017">
    <property type="component" value="Unassembled WGS sequence"/>
</dbReference>
<organism evidence="13 14">
    <name type="scientific">Alteribacillus bidgolensis</name>
    <dbReference type="NCBI Taxonomy" id="930129"/>
    <lineage>
        <taxon>Bacteria</taxon>
        <taxon>Bacillati</taxon>
        <taxon>Bacillota</taxon>
        <taxon>Bacilli</taxon>
        <taxon>Bacillales</taxon>
        <taxon>Bacillaceae</taxon>
        <taxon>Alteribacillus</taxon>
    </lineage>
</organism>
<keyword evidence="14" id="KW-1185">Reference proteome</keyword>
<dbReference type="Gene3D" id="3.10.20.30">
    <property type="match status" value="1"/>
</dbReference>
<keyword evidence="3" id="KW-0501">Molybdenum cofactor biosynthesis</keyword>
<evidence type="ECO:0000256" key="5">
    <source>
        <dbReference type="ARBA" id="ARBA00024247"/>
    </source>
</evidence>
<dbReference type="InterPro" id="IPR012675">
    <property type="entry name" value="Beta-grasp_dom_sf"/>
</dbReference>